<sequence>MLKWPWSEAGRKGAAARFWHAVKRTRGEATTFLMRIGVGAAMLRKVWILEKRRRKRKRVDAGDDDSSYAQQCHHGRHRERETEPDFLSKNYKYQRQEAYNTMHIFHLQFIFESY</sequence>
<evidence type="ECO:0000313" key="3">
    <source>
        <dbReference type="EMBL" id="WVZ04324.1"/>
    </source>
</evidence>
<evidence type="ECO:0000256" key="1">
    <source>
        <dbReference type="SAM" id="MobiDB-lite"/>
    </source>
</evidence>
<feature type="region of interest" description="Disordered" evidence="1">
    <location>
        <begin position="53"/>
        <end position="85"/>
    </location>
</feature>
<evidence type="ECO:0000313" key="4">
    <source>
        <dbReference type="Proteomes" id="UP001374535"/>
    </source>
</evidence>
<feature type="transmembrane region" description="Helical" evidence="2">
    <location>
        <begin position="32"/>
        <end position="49"/>
    </location>
</feature>
<name>A0AAQ3RTU1_VIGMU</name>
<keyword evidence="4" id="KW-1185">Reference proteome</keyword>
<reference evidence="3 4" key="1">
    <citation type="journal article" date="2023" name="Life. Sci Alliance">
        <title>Evolutionary insights into 3D genome organization and epigenetic landscape of Vigna mungo.</title>
        <authorList>
            <person name="Junaid A."/>
            <person name="Singh B."/>
            <person name="Bhatia S."/>
        </authorList>
    </citation>
    <scope>NUCLEOTIDE SEQUENCE [LARGE SCALE GENOMIC DNA]</scope>
    <source>
        <strain evidence="3">Urdbean</strain>
    </source>
</reference>
<proteinExistence type="predicted"/>
<evidence type="ECO:0000256" key="2">
    <source>
        <dbReference type="SAM" id="Phobius"/>
    </source>
</evidence>
<keyword evidence="2" id="KW-0812">Transmembrane</keyword>
<gene>
    <name evidence="3" type="ORF">V8G54_025130</name>
</gene>
<organism evidence="3 4">
    <name type="scientific">Vigna mungo</name>
    <name type="common">Black gram</name>
    <name type="synonym">Phaseolus mungo</name>
    <dbReference type="NCBI Taxonomy" id="3915"/>
    <lineage>
        <taxon>Eukaryota</taxon>
        <taxon>Viridiplantae</taxon>
        <taxon>Streptophyta</taxon>
        <taxon>Embryophyta</taxon>
        <taxon>Tracheophyta</taxon>
        <taxon>Spermatophyta</taxon>
        <taxon>Magnoliopsida</taxon>
        <taxon>eudicotyledons</taxon>
        <taxon>Gunneridae</taxon>
        <taxon>Pentapetalae</taxon>
        <taxon>rosids</taxon>
        <taxon>fabids</taxon>
        <taxon>Fabales</taxon>
        <taxon>Fabaceae</taxon>
        <taxon>Papilionoideae</taxon>
        <taxon>50 kb inversion clade</taxon>
        <taxon>NPAAA clade</taxon>
        <taxon>indigoferoid/millettioid clade</taxon>
        <taxon>Phaseoleae</taxon>
        <taxon>Vigna</taxon>
    </lineage>
</organism>
<dbReference type="EMBL" id="CP144694">
    <property type="protein sequence ID" value="WVZ04324.1"/>
    <property type="molecule type" value="Genomic_DNA"/>
</dbReference>
<keyword evidence="2" id="KW-1133">Transmembrane helix</keyword>
<protein>
    <submittedName>
        <fullName evidence="3">Uncharacterized protein</fullName>
    </submittedName>
</protein>
<accession>A0AAQ3RTU1</accession>
<dbReference type="AlphaFoldDB" id="A0AAQ3RTU1"/>
<dbReference type="Proteomes" id="UP001374535">
    <property type="component" value="Chromosome 7"/>
</dbReference>
<keyword evidence="2" id="KW-0472">Membrane</keyword>